<dbReference type="EMBL" id="RDQJ01000039">
    <property type="protein sequence ID" value="RMX07487.1"/>
    <property type="molecule type" value="Genomic_DNA"/>
</dbReference>
<gene>
    <name evidence="2" type="ORF">EBQ34_14495</name>
</gene>
<reference evidence="2 3" key="1">
    <citation type="submission" date="2018-10" db="EMBL/GenBank/DDBJ databases">
        <title>Comamonadaceae CDC group NO-1 genome sequencing and assembly.</title>
        <authorList>
            <person name="Bernier A.-M."/>
            <person name="Bernard K."/>
        </authorList>
    </citation>
    <scope>NUCLEOTIDE SEQUENCE [LARGE SCALE GENOMIC DNA]</scope>
    <source>
        <strain evidence="2 3">NML180582</strain>
    </source>
</reference>
<comment type="caution">
    <text evidence="2">The sequence shown here is derived from an EMBL/GenBank/DDBJ whole genome shotgun (WGS) entry which is preliminary data.</text>
</comment>
<protein>
    <submittedName>
        <fullName evidence="2">Uncharacterized protein</fullName>
    </submittedName>
</protein>
<accession>A0A3M6QWV0</accession>
<proteinExistence type="predicted"/>
<name>A0A3M6QWV0_9BURK</name>
<evidence type="ECO:0000313" key="3">
    <source>
        <dbReference type="Proteomes" id="UP000275180"/>
    </source>
</evidence>
<keyword evidence="1" id="KW-0472">Membrane</keyword>
<dbReference type="RefSeq" id="WP_122246022.1">
    <property type="nucleotide sequence ID" value="NZ_RDQJ01000039.1"/>
</dbReference>
<keyword evidence="1" id="KW-1133">Transmembrane helix</keyword>
<keyword evidence="1" id="KW-0812">Transmembrane</keyword>
<evidence type="ECO:0000313" key="2">
    <source>
        <dbReference type="EMBL" id="RMX07487.1"/>
    </source>
</evidence>
<evidence type="ECO:0000256" key="1">
    <source>
        <dbReference type="SAM" id="Phobius"/>
    </source>
</evidence>
<dbReference type="AlphaFoldDB" id="A0A3M6QWV0"/>
<feature type="transmembrane region" description="Helical" evidence="1">
    <location>
        <begin position="14"/>
        <end position="35"/>
    </location>
</feature>
<dbReference type="OrthoDB" id="9936744at2"/>
<organism evidence="2 3">
    <name type="scientific">Vandammella animalimorsus</name>
    <dbReference type="NCBI Taxonomy" id="2029117"/>
    <lineage>
        <taxon>Bacteria</taxon>
        <taxon>Pseudomonadati</taxon>
        <taxon>Pseudomonadota</taxon>
        <taxon>Betaproteobacteria</taxon>
        <taxon>Burkholderiales</taxon>
        <taxon>Comamonadaceae</taxon>
        <taxon>Vandammella</taxon>
    </lineage>
</organism>
<dbReference type="Proteomes" id="UP000275180">
    <property type="component" value="Unassembled WGS sequence"/>
</dbReference>
<sequence>MTSPTAQPQHIWRINAYLILVTCALALALLLAGLARLAWEWRRVRAVGNAVVATEESGHVQHERLSYRMRHTQGDVVVLDVVADQQIEQTLGAKTTSGVMRNQVFVNVADGSSARLLPDDRGLITRVWAVHDDRVVRAYGLEHDERPLPAVRARLYEVVSKDSNGDGRLSASDPRRLLLARADGSAPVTLAEGITRLDAAALDAAAGELRLTAIPAVPAVPGGGMQLYRFDLSRWAALPPVSLPSLPKEH</sequence>